<sequence length="119" mass="14113">MATFLCLFHFFLLFSSFFIFICFFGPVFTSNRESVTVLISYCCFACFPFLNSHIFNSLYFCDCFFSFSLFVTICHLLLFPVAHYRNDDAKTLLIYCSLCYYKYKHDCLLYSVIFYVSTL</sequence>
<organism evidence="2">
    <name type="scientific">Anopheles darlingi</name>
    <name type="common">Mosquito</name>
    <dbReference type="NCBI Taxonomy" id="43151"/>
    <lineage>
        <taxon>Eukaryota</taxon>
        <taxon>Metazoa</taxon>
        <taxon>Ecdysozoa</taxon>
        <taxon>Arthropoda</taxon>
        <taxon>Hexapoda</taxon>
        <taxon>Insecta</taxon>
        <taxon>Pterygota</taxon>
        <taxon>Neoptera</taxon>
        <taxon>Endopterygota</taxon>
        <taxon>Diptera</taxon>
        <taxon>Nematocera</taxon>
        <taxon>Culicoidea</taxon>
        <taxon>Culicidae</taxon>
        <taxon>Anophelinae</taxon>
        <taxon>Anopheles</taxon>
    </lineage>
</organism>
<dbReference type="EMBL" id="GGFL01011087">
    <property type="protein sequence ID" value="MBW75265.1"/>
    <property type="molecule type" value="Transcribed_RNA"/>
</dbReference>
<keyword evidence="1" id="KW-1133">Transmembrane helix</keyword>
<keyword evidence="1" id="KW-0812">Transmembrane</keyword>
<protein>
    <submittedName>
        <fullName evidence="2">Uncharacterized protein</fullName>
    </submittedName>
</protein>
<reference evidence="2" key="1">
    <citation type="submission" date="2018-01" db="EMBL/GenBank/DDBJ databases">
        <title>An insight into the sialome of Amazonian anophelines.</title>
        <authorList>
            <person name="Ribeiro J.M."/>
            <person name="Scarpassa V."/>
            <person name="Calvo E."/>
        </authorList>
    </citation>
    <scope>NUCLEOTIDE SEQUENCE</scope>
</reference>
<dbReference type="AlphaFoldDB" id="A0A2M4DCJ3"/>
<feature type="transmembrane region" description="Helical" evidence="1">
    <location>
        <begin position="58"/>
        <end position="78"/>
    </location>
</feature>
<proteinExistence type="predicted"/>
<evidence type="ECO:0000256" key="1">
    <source>
        <dbReference type="SAM" id="Phobius"/>
    </source>
</evidence>
<accession>A0A2M4DCJ3</accession>
<feature type="transmembrane region" description="Helical" evidence="1">
    <location>
        <begin position="7"/>
        <end position="28"/>
    </location>
</feature>
<name>A0A2M4DCJ3_ANODA</name>
<evidence type="ECO:0000313" key="2">
    <source>
        <dbReference type="EMBL" id="MBW75265.1"/>
    </source>
</evidence>
<keyword evidence="1" id="KW-0472">Membrane</keyword>
<feature type="transmembrane region" description="Helical" evidence="1">
    <location>
        <begin position="34"/>
        <end position="51"/>
    </location>
</feature>